<evidence type="ECO:0000256" key="5">
    <source>
        <dbReference type="ARBA" id="ARBA00022826"/>
    </source>
</evidence>
<evidence type="ECO:0000259" key="13">
    <source>
        <dbReference type="Pfam" id="PF00520"/>
    </source>
</evidence>
<keyword evidence="11" id="KW-0407">Ion channel</keyword>
<evidence type="ECO:0000256" key="8">
    <source>
        <dbReference type="ARBA" id="ARBA00022989"/>
    </source>
</evidence>
<keyword evidence="5" id="KW-0631">Potassium channel</keyword>
<evidence type="ECO:0000256" key="2">
    <source>
        <dbReference type="ARBA" id="ARBA00022448"/>
    </source>
</evidence>
<keyword evidence="9" id="KW-0406">Ion transport</keyword>
<dbReference type="Gene3D" id="1.20.120.350">
    <property type="entry name" value="Voltage-gated potassium channels. Chain C"/>
    <property type="match status" value="1"/>
</dbReference>
<dbReference type="RefSeq" id="WP_229958698.1">
    <property type="nucleotide sequence ID" value="NZ_JAJJWI010000003.1"/>
</dbReference>
<dbReference type="SUPFAM" id="SSF81324">
    <property type="entry name" value="Voltage-gated potassium channels"/>
    <property type="match status" value="1"/>
</dbReference>
<comment type="caution">
    <text evidence="14">The sequence shown here is derived from an EMBL/GenBank/DDBJ whole genome shotgun (WGS) entry which is preliminary data.</text>
</comment>
<dbReference type="PANTHER" id="PTHR11537:SF254">
    <property type="entry name" value="POTASSIUM VOLTAGE-GATED CHANNEL PROTEIN SHAB"/>
    <property type="match status" value="1"/>
</dbReference>
<evidence type="ECO:0000256" key="9">
    <source>
        <dbReference type="ARBA" id="ARBA00023065"/>
    </source>
</evidence>
<keyword evidence="6" id="KW-0851">Voltage-gated channel</keyword>
<keyword evidence="10 12" id="KW-0472">Membrane</keyword>
<evidence type="ECO:0000256" key="1">
    <source>
        <dbReference type="ARBA" id="ARBA00004141"/>
    </source>
</evidence>
<evidence type="ECO:0000313" key="15">
    <source>
        <dbReference type="Proteomes" id="UP001597369"/>
    </source>
</evidence>
<keyword evidence="15" id="KW-1185">Reference proteome</keyword>
<evidence type="ECO:0000256" key="7">
    <source>
        <dbReference type="ARBA" id="ARBA00022958"/>
    </source>
</evidence>
<feature type="transmembrane region" description="Helical" evidence="12">
    <location>
        <begin position="215"/>
        <end position="239"/>
    </location>
</feature>
<accession>A0ABW4WZJ9</accession>
<evidence type="ECO:0000256" key="6">
    <source>
        <dbReference type="ARBA" id="ARBA00022882"/>
    </source>
</evidence>
<evidence type="ECO:0000256" key="10">
    <source>
        <dbReference type="ARBA" id="ARBA00023136"/>
    </source>
</evidence>
<evidence type="ECO:0000313" key="14">
    <source>
        <dbReference type="EMBL" id="MFD2067811.1"/>
    </source>
</evidence>
<comment type="subcellular location">
    <subcellularLocation>
        <location evidence="1">Membrane</location>
        <topology evidence="1">Multi-pass membrane protein</topology>
    </subcellularLocation>
</comment>
<keyword evidence="2" id="KW-0813">Transport</keyword>
<name>A0ABW4WZJ9_9BACT</name>
<dbReference type="Proteomes" id="UP001597369">
    <property type="component" value="Unassembled WGS sequence"/>
</dbReference>
<dbReference type="Pfam" id="PF00520">
    <property type="entry name" value="Ion_trans"/>
    <property type="match status" value="1"/>
</dbReference>
<reference evidence="15" key="1">
    <citation type="journal article" date="2019" name="Int. J. Syst. Evol. Microbiol.">
        <title>The Global Catalogue of Microorganisms (GCM) 10K type strain sequencing project: providing services to taxonomists for standard genome sequencing and annotation.</title>
        <authorList>
            <consortium name="The Broad Institute Genomics Platform"/>
            <consortium name="The Broad Institute Genome Sequencing Center for Infectious Disease"/>
            <person name="Wu L."/>
            <person name="Ma J."/>
        </authorList>
    </citation>
    <scope>NUCLEOTIDE SEQUENCE [LARGE SCALE GENOMIC DNA]</scope>
    <source>
        <strain evidence="15">JCM 16545</strain>
    </source>
</reference>
<keyword evidence="7" id="KW-0630">Potassium</keyword>
<dbReference type="InterPro" id="IPR028325">
    <property type="entry name" value="VG_K_chnl"/>
</dbReference>
<dbReference type="PANTHER" id="PTHR11537">
    <property type="entry name" value="VOLTAGE-GATED POTASSIUM CHANNEL"/>
    <property type="match status" value="1"/>
</dbReference>
<dbReference type="Gene3D" id="1.10.287.70">
    <property type="match status" value="1"/>
</dbReference>
<feature type="domain" description="Ion transport" evidence="13">
    <location>
        <begin position="20"/>
        <end position="242"/>
    </location>
</feature>
<feature type="transmembrane region" description="Helical" evidence="12">
    <location>
        <begin position="20"/>
        <end position="39"/>
    </location>
</feature>
<dbReference type="InterPro" id="IPR005821">
    <property type="entry name" value="Ion_trans_dom"/>
</dbReference>
<organism evidence="14 15">
    <name type="scientific">Pontibacter silvestris</name>
    <dbReference type="NCBI Taxonomy" id="2305183"/>
    <lineage>
        <taxon>Bacteria</taxon>
        <taxon>Pseudomonadati</taxon>
        <taxon>Bacteroidota</taxon>
        <taxon>Cytophagia</taxon>
        <taxon>Cytophagales</taxon>
        <taxon>Hymenobacteraceae</taxon>
        <taxon>Pontibacter</taxon>
    </lineage>
</organism>
<protein>
    <submittedName>
        <fullName evidence="14">Ion transporter</fullName>
    </submittedName>
</protein>
<sequence>MKKRIYNLLSVSKTPGDTSWWFDLFLIILISLNVIAIVIESVEPIRQKYEALFKGLELVSVIIFSIEYVLRIWTANEIKRFHRPITGNIRYALTPLAIVDLFAILPFYLPFIGLDLRVVRVMRLFRLFRLFKIARYVKALTVINNVFKERREELFIAIIFTFFLLLFTSTLMYYVEHEAQPESFASIPETMWWSIATLTTVGYGDIYPITALGKLLGGIIAVLGIGLFALPAGILASGFSEHLTKTNSKKDCCPHCGQELKRG</sequence>
<evidence type="ECO:0000256" key="11">
    <source>
        <dbReference type="ARBA" id="ARBA00023303"/>
    </source>
</evidence>
<dbReference type="InterPro" id="IPR027359">
    <property type="entry name" value="Volt_channel_dom_sf"/>
</dbReference>
<evidence type="ECO:0000256" key="12">
    <source>
        <dbReference type="SAM" id="Phobius"/>
    </source>
</evidence>
<dbReference type="EMBL" id="JBHUHV010000039">
    <property type="protein sequence ID" value="MFD2067811.1"/>
    <property type="molecule type" value="Genomic_DNA"/>
</dbReference>
<feature type="transmembrane region" description="Helical" evidence="12">
    <location>
        <begin position="154"/>
        <end position="175"/>
    </location>
</feature>
<gene>
    <name evidence="14" type="ORF">ACFSKU_13030</name>
</gene>
<evidence type="ECO:0000256" key="4">
    <source>
        <dbReference type="ARBA" id="ARBA00022692"/>
    </source>
</evidence>
<keyword evidence="8 12" id="KW-1133">Transmembrane helix</keyword>
<proteinExistence type="predicted"/>
<keyword evidence="4 12" id="KW-0812">Transmembrane</keyword>
<feature type="transmembrane region" description="Helical" evidence="12">
    <location>
        <begin position="51"/>
        <end position="70"/>
    </location>
</feature>
<evidence type="ECO:0000256" key="3">
    <source>
        <dbReference type="ARBA" id="ARBA00022538"/>
    </source>
</evidence>
<feature type="transmembrane region" description="Helical" evidence="12">
    <location>
        <begin position="91"/>
        <end position="109"/>
    </location>
</feature>
<dbReference type="PRINTS" id="PR00169">
    <property type="entry name" value="KCHANNEL"/>
</dbReference>
<keyword evidence="3" id="KW-0633">Potassium transport</keyword>